<dbReference type="SMART" id="SM00729">
    <property type="entry name" value="Elp3"/>
    <property type="match status" value="1"/>
</dbReference>
<dbReference type="SFLD" id="SFLDF00562">
    <property type="entry name" value="HemN-like__clustered_with_heat"/>
    <property type="match status" value="1"/>
</dbReference>
<dbReference type="Gene3D" id="3.20.20.70">
    <property type="entry name" value="Aldolase class I"/>
    <property type="match status" value="1"/>
</dbReference>
<dbReference type="InterPro" id="IPR007197">
    <property type="entry name" value="rSAM"/>
</dbReference>
<comment type="similarity">
    <text evidence="1">Belongs to the anaerobic coproporphyrinogen-III oxidase family. HemW subfamily.</text>
</comment>
<proteinExistence type="inferred from homology"/>
<dbReference type="AlphaFoldDB" id="A0A6J7BQX5"/>
<dbReference type="PANTHER" id="PTHR13932:SF5">
    <property type="entry name" value="RADICAL S-ADENOSYL METHIONINE DOMAIN-CONTAINING PROTEIN 1, MITOCHONDRIAL"/>
    <property type="match status" value="1"/>
</dbReference>
<dbReference type="Pfam" id="PF04055">
    <property type="entry name" value="Radical_SAM"/>
    <property type="match status" value="1"/>
</dbReference>
<dbReference type="SUPFAM" id="SSF102114">
    <property type="entry name" value="Radical SAM enzymes"/>
    <property type="match status" value="1"/>
</dbReference>
<dbReference type="SFLD" id="SFLDG01065">
    <property type="entry name" value="anaerobic_coproporphyrinogen-I"/>
    <property type="match status" value="1"/>
</dbReference>
<reference evidence="9" key="1">
    <citation type="submission" date="2020-05" db="EMBL/GenBank/DDBJ databases">
        <authorList>
            <person name="Chiriac C."/>
            <person name="Salcher M."/>
            <person name="Ghai R."/>
            <person name="Kavagutti S V."/>
        </authorList>
    </citation>
    <scope>NUCLEOTIDE SEQUENCE</scope>
</reference>
<dbReference type="GO" id="GO:0046872">
    <property type="term" value="F:metal ion binding"/>
    <property type="evidence" value="ECO:0007669"/>
    <property type="project" value="UniProtKB-KW"/>
</dbReference>
<dbReference type="GO" id="GO:0006779">
    <property type="term" value="P:porphyrin-containing compound biosynthetic process"/>
    <property type="evidence" value="ECO:0007669"/>
    <property type="project" value="InterPro"/>
</dbReference>
<keyword evidence="2" id="KW-0349">Heme</keyword>
<organism evidence="9">
    <name type="scientific">freshwater metagenome</name>
    <dbReference type="NCBI Taxonomy" id="449393"/>
    <lineage>
        <taxon>unclassified sequences</taxon>
        <taxon>metagenomes</taxon>
        <taxon>ecological metagenomes</taxon>
    </lineage>
</organism>
<keyword evidence="6" id="KW-0411">Iron-sulfur</keyword>
<dbReference type="PANTHER" id="PTHR13932">
    <property type="entry name" value="COPROPORPHYRINIGEN III OXIDASE"/>
    <property type="match status" value="1"/>
</dbReference>
<evidence type="ECO:0000259" key="8">
    <source>
        <dbReference type="PROSITE" id="PS51918"/>
    </source>
</evidence>
<dbReference type="GO" id="GO:0051539">
    <property type="term" value="F:4 iron, 4 sulfur cluster binding"/>
    <property type="evidence" value="ECO:0007669"/>
    <property type="project" value="InterPro"/>
</dbReference>
<keyword evidence="5" id="KW-0408">Iron</keyword>
<keyword evidence="4" id="KW-0479">Metal-binding</keyword>
<evidence type="ECO:0000256" key="1">
    <source>
        <dbReference type="ARBA" id="ARBA00006100"/>
    </source>
</evidence>
<protein>
    <submittedName>
        <fullName evidence="9">Unannotated protein</fullName>
    </submittedName>
</protein>
<keyword evidence="7" id="KW-0143">Chaperone</keyword>
<evidence type="ECO:0000256" key="7">
    <source>
        <dbReference type="ARBA" id="ARBA00023186"/>
    </source>
</evidence>
<evidence type="ECO:0000256" key="6">
    <source>
        <dbReference type="ARBA" id="ARBA00023014"/>
    </source>
</evidence>
<gene>
    <name evidence="9" type="ORF">UFOPK3268_00252</name>
    <name evidence="10" type="ORF">UFOPK3752_00259</name>
    <name evidence="11" type="ORF">UFOPK4150_01652</name>
</gene>
<dbReference type="GO" id="GO:0004109">
    <property type="term" value="F:coproporphyrinogen oxidase activity"/>
    <property type="evidence" value="ECO:0007669"/>
    <property type="project" value="InterPro"/>
</dbReference>
<name>A0A6J7BQX5_9ZZZZ</name>
<dbReference type="InterPro" id="IPR058240">
    <property type="entry name" value="rSAM_sf"/>
</dbReference>
<evidence type="ECO:0000256" key="4">
    <source>
        <dbReference type="ARBA" id="ARBA00022723"/>
    </source>
</evidence>
<dbReference type="EMBL" id="CAFBND010000007">
    <property type="protein sequence ID" value="CAB4928286.1"/>
    <property type="molecule type" value="Genomic_DNA"/>
</dbReference>
<accession>A0A6J7BQX5</accession>
<dbReference type="PROSITE" id="PS51918">
    <property type="entry name" value="RADICAL_SAM"/>
    <property type="match status" value="1"/>
</dbReference>
<dbReference type="InterPro" id="IPR034505">
    <property type="entry name" value="Coproporphyrinogen-III_oxidase"/>
</dbReference>
<evidence type="ECO:0000256" key="2">
    <source>
        <dbReference type="ARBA" id="ARBA00022617"/>
    </source>
</evidence>
<dbReference type="NCBIfam" id="TIGR00539">
    <property type="entry name" value="hemN_rel"/>
    <property type="match status" value="1"/>
</dbReference>
<dbReference type="CDD" id="cd01335">
    <property type="entry name" value="Radical_SAM"/>
    <property type="match status" value="1"/>
</dbReference>
<evidence type="ECO:0000313" key="11">
    <source>
        <dbReference type="EMBL" id="CAB5036463.1"/>
    </source>
</evidence>
<evidence type="ECO:0000256" key="5">
    <source>
        <dbReference type="ARBA" id="ARBA00023004"/>
    </source>
</evidence>
<evidence type="ECO:0000313" key="9">
    <source>
        <dbReference type="EMBL" id="CAB4846588.1"/>
    </source>
</evidence>
<dbReference type="GO" id="GO:0005737">
    <property type="term" value="C:cytoplasm"/>
    <property type="evidence" value="ECO:0007669"/>
    <property type="project" value="InterPro"/>
</dbReference>
<dbReference type="EMBL" id="CAFBIZ010000018">
    <property type="protein sequence ID" value="CAB4846588.1"/>
    <property type="molecule type" value="Genomic_DNA"/>
</dbReference>
<dbReference type="SFLD" id="SFLDF00288">
    <property type="entry name" value="HemN-like__clustered_with_nucl"/>
    <property type="match status" value="1"/>
</dbReference>
<evidence type="ECO:0000256" key="3">
    <source>
        <dbReference type="ARBA" id="ARBA00022691"/>
    </source>
</evidence>
<evidence type="ECO:0000313" key="10">
    <source>
        <dbReference type="EMBL" id="CAB4928286.1"/>
    </source>
</evidence>
<dbReference type="EMBL" id="CAFBPU010000036">
    <property type="protein sequence ID" value="CAB5036463.1"/>
    <property type="molecule type" value="Genomic_DNA"/>
</dbReference>
<dbReference type="InterPro" id="IPR006638">
    <property type="entry name" value="Elp3/MiaA/NifB-like_rSAM"/>
</dbReference>
<keyword evidence="3" id="KW-0949">S-adenosyl-L-methionine</keyword>
<dbReference type="InterPro" id="IPR004559">
    <property type="entry name" value="HemW-like"/>
</dbReference>
<sequence>MPSLPPEGDPAPVDGVLPPSALGTLGLRPLAFYVHVPYCSTRCGYCDFNTYTAQDLGPGVGRAAYADQAIAEVRMARRILGDRDLPVSSVFVGGGTPTLLPPGDLGRILGAIRAEFGLEPGAEVTTEANPDSVSAQSLAALREEGFTRISFGLQSTAPHVLAVLDRTHTPGRAISAVAEAREVGFAHVNVDLIYASPGETERDFAGSLEAAVTSGADHVSAYALIVEDGTRLAARIKRGDLPDVDDDIAADRYLQAESALGAAGFQWYEVSNWARLGGECQHNLSYWRGDDWWGVGPGAHAHVGGVRWWNVRHPTAYAERIEAGASPAQGRELLSAEARRVEDIMLRVRLREGLELTALSDSAIAVAERAVGEGLAEPGAFAGGRLVLTLRGRLLADALVRDLVD</sequence>
<feature type="domain" description="Radical SAM core" evidence="8">
    <location>
        <begin position="24"/>
        <end position="263"/>
    </location>
</feature>
<dbReference type="SFLD" id="SFLDG01082">
    <property type="entry name" value="B12-binding_domain_containing"/>
    <property type="match status" value="1"/>
</dbReference>
<dbReference type="InterPro" id="IPR013785">
    <property type="entry name" value="Aldolase_TIM"/>
</dbReference>
<dbReference type="SFLD" id="SFLDS00029">
    <property type="entry name" value="Radical_SAM"/>
    <property type="match status" value="1"/>
</dbReference>